<protein>
    <submittedName>
        <fullName evidence="3">Uncharacterized protein</fullName>
    </submittedName>
</protein>
<dbReference type="AlphaFoldDB" id="A0A0A2DNG4"/>
<accession>A0A0A2DNG4</accession>
<evidence type="ECO:0000256" key="2">
    <source>
        <dbReference type="SAM" id="SignalP"/>
    </source>
</evidence>
<name>A0A0A2DNG4_9CORY</name>
<organism evidence="3 4">
    <name type="scientific">Corynebacterium auriscanis</name>
    <dbReference type="NCBI Taxonomy" id="99807"/>
    <lineage>
        <taxon>Bacteria</taxon>
        <taxon>Bacillati</taxon>
        <taxon>Actinomycetota</taxon>
        <taxon>Actinomycetes</taxon>
        <taxon>Mycobacteriales</taxon>
        <taxon>Corynebacteriaceae</taxon>
        <taxon>Corynebacterium</taxon>
    </lineage>
</organism>
<evidence type="ECO:0000313" key="3">
    <source>
        <dbReference type="EMBL" id="KGM18411.1"/>
    </source>
</evidence>
<feature type="chain" id="PRO_5039463571" evidence="2">
    <location>
        <begin position="23"/>
        <end position="279"/>
    </location>
</feature>
<feature type="signal peptide" evidence="2">
    <location>
        <begin position="1"/>
        <end position="22"/>
    </location>
</feature>
<feature type="compositionally biased region" description="Basic and acidic residues" evidence="1">
    <location>
        <begin position="42"/>
        <end position="59"/>
    </location>
</feature>
<comment type="caution">
    <text evidence="3">The sequence shown here is derived from an EMBL/GenBank/DDBJ whole genome shotgun (WGS) entry which is preliminary data.</text>
</comment>
<feature type="region of interest" description="Disordered" evidence="1">
    <location>
        <begin position="37"/>
        <end position="108"/>
    </location>
</feature>
<reference evidence="3 4" key="1">
    <citation type="submission" date="2014-10" db="EMBL/GenBank/DDBJ databases">
        <title>Whole Genome sequence of Corynebacterium auriscanis strain CIP 106629.</title>
        <authorList>
            <person name="Hassan S.S."/>
            <person name="Jamal S.B."/>
            <person name="Tiwari S."/>
            <person name="Oliveira L.D.C."/>
            <person name="Souza F."/>
            <person name="Mariano D.C."/>
            <person name="Almeida S."/>
            <person name="Dorella F."/>
            <person name="Pereira F."/>
            <person name="Carvalho A."/>
            <person name="Leal C.A."/>
            <person name="Soares S.D.C."/>
            <person name="Figueiredo H.C."/>
            <person name="Silva A."/>
            <person name="Azevedo V.A."/>
        </authorList>
    </citation>
    <scope>NUCLEOTIDE SEQUENCE [LARGE SCALE GENOMIC DNA]</scope>
    <source>
        <strain evidence="3 4">CIP 106629</strain>
    </source>
</reference>
<evidence type="ECO:0000313" key="4">
    <source>
        <dbReference type="Proteomes" id="UP000030145"/>
    </source>
</evidence>
<keyword evidence="2" id="KW-0732">Signal</keyword>
<proteinExistence type="predicted"/>
<dbReference type="PROSITE" id="PS51257">
    <property type="entry name" value="PROKAR_LIPOPROTEIN"/>
    <property type="match status" value="1"/>
</dbReference>
<keyword evidence="4" id="KW-1185">Reference proteome</keyword>
<gene>
    <name evidence="3" type="ORF">MA47_07995</name>
</gene>
<feature type="compositionally biased region" description="Gly residues" evidence="1">
    <location>
        <begin position="62"/>
        <end position="74"/>
    </location>
</feature>
<sequence>MRKYFGGAAAACVATIAVVALSGCSVSLEDAMSGAETTMGDRFGESTRAREGQAHDPKGESGSSGAGTGRGTGGADDSSSGRPGAQEKGSPAGEGARPAGHEGLWFDSEPADPWDRYVWKSQKYIGKGGDIPKLGPGTADKAFWGLPDLCSRQMQLRMKDVGFVFAEVGANDSGLRDCYYREHGKSDSLLNGGFVLLTFTTEFHRFQKLEGWPIVNPGSSFSPVHRKNQLPEFQCGAQMMMNRISVSATFYVDMLQRTDFEDNCHKSVSLAEVVSNIIS</sequence>
<dbReference type="EMBL" id="JRVJ01000014">
    <property type="protein sequence ID" value="KGM18411.1"/>
    <property type="molecule type" value="Genomic_DNA"/>
</dbReference>
<dbReference type="Proteomes" id="UP000030145">
    <property type="component" value="Unassembled WGS sequence"/>
</dbReference>
<evidence type="ECO:0000256" key="1">
    <source>
        <dbReference type="SAM" id="MobiDB-lite"/>
    </source>
</evidence>